<protein>
    <submittedName>
        <fullName evidence="2">Chemosensory protein</fullName>
    </submittedName>
</protein>
<dbReference type="InterPro" id="IPR005055">
    <property type="entry name" value="A10/PebIII"/>
</dbReference>
<comment type="caution">
    <text evidence="2">The sequence shown here is derived from an EMBL/GenBank/DDBJ whole genome shotgun (WGS) entry which is preliminary data.</text>
</comment>
<accession>A0A482VZ06</accession>
<dbReference type="SUPFAM" id="SSF100910">
    <property type="entry name" value="Chemosensory protein Csp2"/>
    <property type="match status" value="1"/>
</dbReference>
<keyword evidence="3" id="KW-1185">Reference proteome</keyword>
<evidence type="ECO:0000256" key="1">
    <source>
        <dbReference type="SAM" id="SignalP"/>
    </source>
</evidence>
<dbReference type="Pfam" id="PF03392">
    <property type="entry name" value="OS-D"/>
    <property type="match status" value="1"/>
</dbReference>
<feature type="chain" id="PRO_5019728194" evidence="1">
    <location>
        <begin position="18"/>
        <end position="125"/>
    </location>
</feature>
<dbReference type="Gene3D" id="1.10.2080.10">
    <property type="entry name" value="Insect odorant-binding protein A10/Ejaculatory bulb-specific protein 3"/>
    <property type="match status" value="1"/>
</dbReference>
<dbReference type="OrthoDB" id="6344725at2759"/>
<evidence type="ECO:0000313" key="3">
    <source>
        <dbReference type="Proteomes" id="UP000292052"/>
    </source>
</evidence>
<dbReference type="AlphaFoldDB" id="A0A482VZ06"/>
<dbReference type="PANTHER" id="PTHR11257:SF12">
    <property type="entry name" value="EJACULATORY BULB-SPECIFIC PROTEIN 3-RELATED"/>
    <property type="match status" value="1"/>
</dbReference>
<sequence length="125" mass="14320">MIGVAFLFAALVQLAVSEEYVVPSNIDVDQILKNERLTRNYVDCALGKGKCTPEGEELKRDIPEALQNECAKCNEQHKEGIRKVIHHLIKNKPEWWKELQAKYDPTGAYTKKYKDLLDEEGLAIY</sequence>
<feature type="signal peptide" evidence="1">
    <location>
        <begin position="1"/>
        <end position="17"/>
    </location>
</feature>
<name>A0A482VZ06_ASBVE</name>
<dbReference type="Proteomes" id="UP000292052">
    <property type="component" value="Unassembled WGS sequence"/>
</dbReference>
<dbReference type="InterPro" id="IPR036682">
    <property type="entry name" value="OS_D_A10/PebIII_sf"/>
</dbReference>
<proteinExistence type="predicted"/>
<keyword evidence="1" id="KW-0732">Signal</keyword>
<evidence type="ECO:0000313" key="2">
    <source>
        <dbReference type="EMBL" id="RZC37956.1"/>
    </source>
</evidence>
<gene>
    <name evidence="2" type="ORF">BDFB_012201</name>
</gene>
<reference evidence="2 3" key="1">
    <citation type="submission" date="2017-03" db="EMBL/GenBank/DDBJ databases">
        <title>Genome of the blue death feigning beetle - Asbolus verrucosus.</title>
        <authorList>
            <person name="Rider S.D."/>
        </authorList>
    </citation>
    <scope>NUCLEOTIDE SEQUENCE [LARGE SCALE GENOMIC DNA]</scope>
    <source>
        <strain evidence="2">Butters</strain>
        <tissue evidence="2">Head and leg muscle</tissue>
    </source>
</reference>
<organism evidence="2 3">
    <name type="scientific">Asbolus verrucosus</name>
    <name type="common">Desert ironclad beetle</name>
    <dbReference type="NCBI Taxonomy" id="1661398"/>
    <lineage>
        <taxon>Eukaryota</taxon>
        <taxon>Metazoa</taxon>
        <taxon>Ecdysozoa</taxon>
        <taxon>Arthropoda</taxon>
        <taxon>Hexapoda</taxon>
        <taxon>Insecta</taxon>
        <taxon>Pterygota</taxon>
        <taxon>Neoptera</taxon>
        <taxon>Endopterygota</taxon>
        <taxon>Coleoptera</taxon>
        <taxon>Polyphaga</taxon>
        <taxon>Cucujiformia</taxon>
        <taxon>Tenebrionidae</taxon>
        <taxon>Pimeliinae</taxon>
        <taxon>Asbolus</taxon>
    </lineage>
</organism>
<dbReference type="EMBL" id="QDEB01047648">
    <property type="protein sequence ID" value="RZC37956.1"/>
    <property type="molecule type" value="Genomic_DNA"/>
</dbReference>
<dbReference type="PANTHER" id="PTHR11257">
    <property type="entry name" value="CHEMOSENSORY PROTEIN-RELATED"/>
    <property type="match status" value="1"/>
</dbReference>